<dbReference type="EMBL" id="GIKN01007816">
    <property type="protein sequence ID" value="NIE50089.1"/>
    <property type="molecule type" value="Transcribed_RNA"/>
</dbReference>
<evidence type="ECO:0000313" key="1">
    <source>
        <dbReference type="EMBL" id="NIE50089.1"/>
    </source>
</evidence>
<dbReference type="AlphaFoldDB" id="A0A6G5AGZ7"/>
<name>A0A6G5AGZ7_RHIMP</name>
<accession>A0A6G5AGZ7</accession>
<reference evidence="1" key="1">
    <citation type="submission" date="2020-03" db="EMBL/GenBank/DDBJ databases">
        <title>A transcriptome and proteome of the tick Rhipicephalus microplus shaped by the genetic composition of its hosts and developmental stage.</title>
        <authorList>
            <person name="Garcia G.R."/>
            <person name="Ribeiro J.M.C."/>
            <person name="Maruyama S.R."/>
            <person name="Gardinasse L.G."/>
            <person name="Nelson K."/>
            <person name="Ferreira B.R."/>
            <person name="Andrade T.G."/>
            <person name="Santos I.K.F.M."/>
        </authorList>
    </citation>
    <scope>NUCLEOTIDE SEQUENCE</scope>
    <source>
        <strain evidence="1">NSGR</strain>
        <tissue evidence="1">Salivary glands</tissue>
    </source>
</reference>
<organism evidence="1">
    <name type="scientific">Rhipicephalus microplus</name>
    <name type="common">Cattle tick</name>
    <name type="synonym">Boophilus microplus</name>
    <dbReference type="NCBI Taxonomy" id="6941"/>
    <lineage>
        <taxon>Eukaryota</taxon>
        <taxon>Metazoa</taxon>
        <taxon>Ecdysozoa</taxon>
        <taxon>Arthropoda</taxon>
        <taxon>Chelicerata</taxon>
        <taxon>Arachnida</taxon>
        <taxon>Acari</taxon>
        <taxon>Parasitiformes</taxon>
        <taxon>Ixodida</taxon>
        <taxon>Ixodoidea</taxon>
        <taxon>Ixodidae</taxon>
        <taxon>Rhipicephalinae</taxon>
        <taxon>Rhipicephalus</taxon>
        <taxon>Boophilus</taxon>
    </lineage>
</organism>
<proteinExistence type="predicted"/>
<protein>
    <submittedName>
        <fullName evidence="1">Uncharacterized protein</fullName>
    </submittedName>
</protein>
<sequence length="260" mass="29407">MEAELTNKEVSLLVVNEREDNLVVADSEESPSLLQQDKVTRLASPREIWDIDEDAPSNALSTVTPAREMPCRRLQSVADDGNRSPSLLDAFAKPRSVSDPCTSDAVKEMYPSCPPASDVIIRDNDLPRKQVQRDNGKLSLLRKHCASPAEPAEVFMVQPTSRAKRKKQTKLSDRYFISVNRSMVPATRSSSTSRKRNCLRLVWMTRCCQRRVSALTWTRHLLNLNFCETSRCQLWPTLCTLQVLCKMVTLPLKSKRFGQG</sequence>